<evidence type="ECO:0000256" key="1">
    <source>
        <dbReference type="ARBA" id="ARBA00022490"/>
    </source>
</evidence>
<proteinExistence type="inferred from homology"/>
<evidence type="ECO:0000313" key="9">
    <source>
        <dbReference type="Proteomes" id="UP001597427"/>
    </source>
</evidence>
<dbReference type="EMBL" id="JBHUMO010000004">
    <property type="protein sequence ID" value="MFD2727993.1"/>
    <property type="molecule type" value="Genomic_DNA"/>
</dbReference>
<sequence>MPIIIAQDLPAAKILKAESIFALTDHSAQQQDIRPLKIGIVNLMPNKIQTEIQLLRLLSMSPLQLDIRLVRMANHKSRNTSERHLQKFYRTPDEMKKENLDGLIITGAPVEQKPFQAVDYWPELVEIMDWSQEHCTSVLHICWGAQAGLFHHYGVEKRLYKEKLFGIFSQNILQNHPAIRGFSDPFASPQSRYTGICVDQLKSAPLTILTSSEEIGPSMLASNNRKNLFVLGHFEYDTKTLHEEYLRDLQAGLDTAKPKYYYQNDDPENQQIPNNWRSQASLLFMNWVNDVYQRTPFDLEQVGKIEFHHPDEWLEQEK</sequence>
<dbReference type="Gene3D" id="3.40.50.880">
    <property type="match status" value="1"/>
</dbReference>
<dbReference type="NCBIfam" id="TIGR01001">
    <property type="entry name" value="metA"/>
    <property type="match status" value="1"/>
</dbReference>
<keyword evidence="3 7" id="KW-0808">Transferase</keyword>
<dbReference type="EC" id="2.3.1.31" evidence="7"/>
<keyword evidence="2 7" id="KW-0028">Amino-acid biosynthesis</keyword>
<feature type="active site" description="Proton acceptor" evidence="7">
    <location>
        <position position="233"/>
    </location>
</feature>
<keyword evidence="9" id="KW-1185">Reference proteome</keyword>
<evidence type="ECO:0000256" key="7">
    <source>
        <dbReference type="HAMAP-Rule" id="MF_00295"/>
    </source>
</evidence>
<dbReference type="Proteomes" id="UP001597427">
    <property type="component" value="Unassembled WGS sequence"/>
</dbReference>
<comment type="pathway">
    <text evidence="7">Amino-acid biosynthesis; L-methionine biosynthesis via de novo pathway; O-acetyl-L-homoserine from L-homoserine: step 1/1.</text>
</comment>
<gene>
    <name evidence="8" type="primary">metA</name>
    <name evidence="7" type="synonym">metAA</name>
    <name evidence="8" type="ORF">ACFSR0_00875</name>
</gene>
<keyword evidence="4 7" id="KW-0486">Methionine biosynthesis</keyword>
<evidence type="ECO:0000256" key="2">
    <source>
        <dbReference type="ARBA" id="ARBA00022605"/>
    </source>
</evidence>
<evidence type="ECO:0000313" key="8">
    <source>
        <dbReference type="EMBL" id="MFD2727993.1"/>
    </source>
</evidence>
<feature type="site" description="Important for substrate specificity" evidence="7">
    <location>
        <position position="191"/>
    </location>
</feature>
<comment type="function">
    <text evidence="7">Transfers an acetyl group from acetyl-CoA to L-homoserine, forming acetyl-L-homoserine.</text>
</comment>
<accession>A0ABW5TG10</accession>
<evidence type="ECO:0000256" key="4">
    <source>
        <dbReference type="ARBA" id="ARBA00023167"/>
    </source>
</evidence>
<evidence type="ECO:0000256" key="6">
    <source>
        <dbReference type="ARBA" id="ARBA00049043"/>
    </source>
</evidence>
<dbReference type="RefSeq" id="WP_379978963.1">
    <property type="nucleotide sequence ID" value="NZ_JBHUMO010000004.1"/>
</dbReference>
<comment type="similarity">
    <text evidence="7">Belongs to the MetA family.</text>
</comment>
<dbReference type="InterPro" id="IPR029062">
    <property type="entry name" value="Class_I_gatase-like"/>
</dbReference>
<organism evidence="8 9">
    <name type="scientific">Enterococcus camelliae</name>
    <dbReference type="NCBI Taxonomy" id="453959"/>
    <lineage>
        <taxon>Bacteria</taxon>
        <taxon>Bacillati</taxon>
        <taxon>Bacillota</taxon>
        <taxon>Bacilli</taxon>
        <taxon>Lactobacillales</taxon>
        <taxon>Enterococcaceae</taxon>
        <taxon>Enterococcus</taxon>
    </lineage>
</organism>
<comment type="caution">
    <text evidence="8">The sequence shown here is derived from an EMBL/GenBank/DDBJ whole genome shotgun (WGS) entry which is preliminary data.</text>
</comment>
<dbReference type="PIRSF" id="PIRSF000450">
    <property type="entry name" value="H_ser_succinyltr"/>
    <property type="match status" value="1"/>
</dbReference>
<dbReference type="CDD" id="cd03131">
    <property type="entry name" value="GATase1_HTS"/>
    <property type="match status" value="1"/>
</dbReference>
<name>A0ABW5TG10_9ENTE</name>
<feature type="binding site" evidence="7">
    <location>
        <position position="247"/>
    </location>
    <ligand>
        <name>substrate</name>
    </ligand>
</feature>
<reference evidence="9" key="1">
    <citation type="journal article" date="2019" name="Int. J. Syst. Evol. Microbiol.">
        <title>The Global Catalogue of Microorganisms (GCM) 10K type strain sequencing project: providing services to taxonomists for standard genome sequencing and annotation.</title>
        <authorList>
            <consortium name="The Broad Institute Genomics Platform"/>
            <consortium name="The Broad Institute Genome Sequencing Center for Infectious Disease"/>
            <person name="Wu L."/>
            <person name="Ma J."/>
        </authorList>
    </citation>
    <scope>NUCLEOTIDE SEQUENCE [LARGE SCALE GENOMIC DNA]</scope>
    <source>
        <strain evidence="9">TISTR 932</strain>
    </source>
</reference>
<dbReference type="InterPro" id="IPR033752">
    <property type="entry name" value="MetA_family"/>
</dbReference>
<dbReference type="PANTHER" id="PTHR20919:SF0">
    <property type="entry name" value="HOMOSERINE O-SUCCINYLTRANSFERASE"/>
    <property type="match status" value="1"/>
</dbReference>
<dbReference type="PANTHER" id="PTHR20919">
    <property type="entry name" value="HOMOSERINE O-SUCCINYLTRANSFERASE"/>
    <property type="match status" value="1"/>
</dbReference>
<dbReference type="GO" id="GO:0008899">
    <property type="term" value="F:homoserine O-succinyltransferase activity"/>
    <property type="evidence" value="ECO:0007669"/>
    <property type="project" value="UniProtKB-EC"/>
</dbReference>
<evidence type="ECO:0000256" key="3">
    <source>
        <dbReference type="ARBA" id="ARBA00022679"/>
    </source>
</evidence>
<dbReference type="InterPro" id="IPR005697">
    <property type="entry name" value="HST_MetA"/>
</dbReference>
<comment type="catalytic activity">
    <reaction evidence="6 7">
        <text>L-homoserine + acetyl-CoA = O-acetyl-L-homoserine + CoA</text>
        <dbReference type="Rhea" id="RHEA:13701"/>
        <dbReference type="ChEBI" id="CHEBI:57287"/>
        <dbReference type="ChEBI" id="CHEBI:57288"/>
        <dbReference type="ChEBI" id="CHEBI:57476"/>
        <dbReference type="ChEBI" id="CHEBI:57716"/>
        <dbReference type="EC" id="2.3.1.31"/>
    </reaction>
</comment>
<dbReference type="HAMAP" id="MF_00295">
    <property type="entry name" value="MetA_acyltransf"/>
    <property type="match status" value="1"/>
</dbReference>
<feature type="binding site" evidence="7">
    <location>
        <position position="191"/>
    </location>
    <ligand>
        <name>substrate</name>
    </ligand>
</feature>
<dbReference type="SUPFAM" id="SSF52317">
    <property type="entry name" value="Class I glutamine amidotransferase-like"/>
    <property type="match status" value="1"/>
</dbReference>
<comment type="subcellular location">
    <subcellularLocation>
        <location evidence="7">Cytoplasm</location>
    </subcellularLocation>
</comment>
<feature type="active site" description="Acyl-thioester intermediate" evidence="7">
    <location>
        <position position="142"/>
    </location>
</feature>
<feature type="site" description="Important for acyl-CoA specificity" evidence="7">
    <location>
        <position position="111"/>
    </location>
</feature>
<comment type="caution">
    <text evidence="7">Lacks conserved residue(s) required for the propagation of feature annotation.</text>
</comment>
<keyword evidence="1 7" id="KW-0963">Cytoplasm</keyword>
<feature type="active site" evidence="7">
    <location>
        <position position="235"/>
    </location>
</feature>
<feature type="binding site" evidence="7">
    <location>
        <position position="163"/>
    </location>
    <ligand>
        <name>substrate</name>
    </ligand>
</feature>
<evidence type="ECO:0000256" key="5">
    <source>
        <dbReference type="ARBA" id="ARBA00023315"/>
    </source>
</evidence>
<dbReference type="Pfam" id="PF04204">
    <property type="entry name" value="HTS"/>
    <property type="match status" value="1"/>
</dbReference>
<protein>
    <recommendedName>
        <fullName evidence="7">Homoserine O-acetyltransferase</fullName>
        <shortName evidence="7">HAT</shortName>
        <ecNumber evidence="7">2.3.1.31</ecNumber>
    </recommendedName>
    <alternativeName>
        <fullName evidence="7">Homoserine transacetylase</fullName>
        <shortName evidence="7">HTA</shortName>
    </alternativeName>
</protein>
<keyword evidence="5 7" id="KW-0012">Acyltransferase</keyword>